<sequence>MSGVWYALGGFTGKEELCEPLAMVQQVPYTQREKLDLHPHQLGALIELARRYKLLGRFDENIRYCDEAMEGLQETNVTQHLLERKLREQTILMGEWESTVASNK</sequence>
<dbReference type="Proteomes" id="UP000075230">
    <property type="component" value="Unassembled WGS sequence"/>
</dbReference>
<evidence type="ECO:0000313" key="1">
    <source>
        <dbReference type="EMBL" id="GAT22399.1"/>
    </source>
</evidence>
<dbReference type="EMBL" id="BCWF01000015">
    <property type="protein sequence ID" value="GAT22399.1"/>
    <property type="molecule type" value="Genomic_DNA"/>
</dbReference>
<accession>A0A146F9K8</accession>
<evidence type="ECO:0000313" key="2">
    <source>
        <dbReference type="Proteomes" id="UP000075230"/>
    </source>
</evidence>
<keyword evidence="1" id="KW-0808">Transferase</keyword>
<name>A0A146F9K8_ASPKA</name>
<reference evidence="1 2" key="1">
    <citation type="journal article" date="2016" name="DNA Res.">
        <title>Genome sequence of Aspergillus luchuensis NBRC 4314.</title>
        <authorList>
            <person name="Yamada O."/>
            <person name="Machida M."/>
            <person name="Hosoyama A."/>
            <person name="Goto M."/>
            <person name="Takahashi T."/>
            <person name="Futagami T."/>
            <person name="Yamagata Y."/>
            <person name="Takeuchi M."/>
            <person name="Kobayashi T."/>
            <person name="Koike H."/>
            <person name="Abe K."/>
            <person name="Asai K."/>
            <person name="Arita M."/>
            <person name="Fujita N."/>
            <person name="Fukuda K."/>
            <person name="Higa K."/>
            <person name="Horikawa H."/>
            <person name="Ishikawa T."/>
            <person name="Jinno K."/>
            <person name="Kato Y."/>
            <person name="Kirimura K."/>
            <person name="Mizutani O."/>
            <person name="Nakasone K."/>
            <person name="Sano M."/>
            <person name="Shiraishi Y."/>
            <person name="Tsukahara M."/>
            <person name="Gomi K."/>
        </authorList>
    </citation>
    <scope>NUCLEOTIDE SEQUENCE [LARGE SCALE GENOMIC DNA]</scope>
    <source>
        <strain evidence="1 2">RIB 2604</strain>
    </source>
</reference>
<dbReference type="GO" id="GO:0008168">
    <property type="term" value="F:methyltransferase activity"/>
    <property type="evidence" value="ECO:0007669"/>
    <property type="project" value="UniProtKB-KW"/>
</dbReference>
<protein>
    <submittedName>
        <fullName evidence="1">RNA methylase family protein</fullName>
    </submittedName>
</protein>
<dbReference type="AlphaFoldDB" id="A0A146F9K8"/>
<gene>
    <name evidence="1" type="ORF">RIB2604_01504320</name>
</gene>
<dbReference type="GO" id="GO:0032259">
    <property type="term" value="P:methylation"/>
    <property type="evidence" value="ECO:0007669"/>
    <property type="project" value="UniProtKB-KW"/>
</dbReference>
<reference evidence="2" key="2">
    <citation type="submission" date="2016-02" db="EMBL/GenBank/DDBJ databases">
        <title>Genome sequencing of Aspergillus luchuensis NBRC 4314.</title>
        <authorList>
            <person name="Yamada O."/>
        </authorList>
    </citation>
    <scope>NUCLEOTIDE SEQUENCE [LARGE SCALE GENOMIC DNA]</scope>
    <source>
        <strain evidence="2">RIB 2604</strain>
    </source>
</reference>
<comment type="caution">
    <text evidence="1">The sequence shown here is derived from an EMBL/GenBank/DDBJ whole genome shotgun (WGS) entry which is preliminary data.</text>
</comment>
<organism evidence="1 2">
    <name type="scientific">Aspergillus kawachii</name>
    <name type="common">White koji mold</name>
    <name type="synonym">Aspergillus awamori var. kawachi</name>
    <dbReference type="NCBI Taxonomy" id="1069201"/>
    <lineage>
        <taxon>Eukaryota</taxon>
        <taxon>Fungi</taxon>
        <taxon>Dikarya</taxon>
        <taxon>Ascomycota</taxon>
        <taxon>Pezizomycotina</taxon>
        <taxon>Eurotiomycetes</taxon>
        <taxon>Eurotiomycetidae</taxon>
        <taxon>Eurotiales</taxon>
        <taxon>Aspergillaceae</taxon>
        <taxon>Aspergillus</taxon>
        <taxon>Aspergillus subgen. Circumdati</taxon>
    </lineage>
</organism>
<keyword evidence="1" id="KW-0489">Methyltransferase</keyword>
<proteinExistence type="predicted"/>